<keyword evidence="2" id="KW-1185">Reference proteome</keyword>
<dbReference type="EMBL" id="FUEG01000045">
    <property type="protein sequence ID" value="SJL17492.1"/>
    <property type="molecule type" value="Genomic_DNA"/>
</dbReference>
<dbReference type="AlphaFoldDB" id="A0A284S903"/>
<reference evidence="2" key="1">
    <citation type="journal article" date="2017" name="Nat. Ecol. Evol.">
        <title>Genome expansion and lineage-specific genetic innovations in the forest pathogenic fungi Armillaria.</title>
        <authorList>
            <person name="Sipos G."/>
            <person name="Prasanna A.N."/>
            <person name="Walter M.C."/>
            <person name="O'Connor E."/>
            <person name="Balint B."/>
            <person name="Krizsan K."/>
            <person name="Kiss B."/>
            <person name="Hess J."/>
            <person name="Varga T."/>
            <person name="Slot J."/>
            <person name="Riley R."/>
            <person name="Boka B."/>
            <person name="Rigling D."/>
            <person name="Barry K."/>
            <person name="Lee J."/>
            <person name="Mihaltcheva S."/>
            <person name="LaButti K."/>
            <person name="Lipzen A."/>
            <person name="Waldron R."/>
            <person name="Moloney N.M."/>
            <person name="Sperisen C."/>
            <person name="Kredics L."/>
            <person name="Vagvoelgyi C."/>
            <person name="Patrignani A."/>
            <person name="Fitzpatrick D."/>
            <person name="Nagy I."/>
            <person name="Doyle S."/>
            <person name="Anderson J.B."/>
            <person name="Grigoriev I.V."/>
            <person name="Gueldener U."/>
            <person name="Muensterkoetter M."/>
            <person name="Nagy L.G."/>
        </authorList>
    </citation>
    <scope>NUCLEOTIDE SEQUENCE [LARGE SCALE GENOMIC DNA]</scope>
    <source>
        <strain evidence="2">C18/9</strain>
    </source>
</reference>
<gene>
    <name evidence="1" type="ORF">ARMOST_21044</name>
</gene>
<evidence type="ECO:0000313" key="2">
    <source>
        <dbReference type="Proteomes" id="UP000219338"/>
    </source>
</evidence>
<protein>
    <submittedName>
        <fullName evidence="1">Uncharacterized protein</fullName>
    </submittedName>
</protein>
<name>A0A284S903_ARMOS</name>
<sequence>MSTPYRLPHGLAQMYARRPARPHPDLFSTKDRGTWKACGWGFRVMVLSAHDDQPIFSLTIFDVAVGAALVRDPSIIPYPIAAALNRTVINSGPALIRLHHTTRYVTYPDKWY</sequence>
<organism evidence="1 2">
    <name type="scientific">Armillaria ostoyae</name>
    <name type="common">Armillaria root rot fungus</name>
    <dbReference type="NCBI Taxonomy" id="47428"/>
    <lineage>
        <taxon>Eukaryota</taxon>
        <taxon>Fungi</taxon>
        <taxon>Dikarya</taxon>
        <taxon>Basidiomycota</taxon>
        <taxon>Agaricomycotina</taxon>
        <taxon>Agaricomycetes</taxon>
        <taxon>Agaricomycetidae</taxon>
        <taxon>Agaricales</taxon>
        <taxon>Marasmiineae</taxon>
        <taxon>Physalacriaceae</taxon>
        <taxon>Armillaria</taxon>
    </lineage>
</organism>
<proteinExistence type="predicted"/>
<accession>A0A284S903</accession>
<evidence type="ECO:0000313" key="1">
    <source>
        <dbReference type="EMBL" id="SJL17492.1"/>
    </source>
</evidence>
<dbReference type="OrthoDB" id="10519599at2759"/>
<dbReference type="Proteomes" id="UP000219338">
    <property type="component" value="Unassembled WGS sequence"/>
</dbReference>